<reference evidence="1 2" key="1">
    <citation type="submission" date="2018-04" db="EMBL/GenBank/DDBJ databases">
        <authorList>
            <person name="Vogel A."/>
        </authorList>
    </citation>
    <scope>NUCLEOTIDE SEQUENCE [LARGE SCALE GENOMIC DNA]</scope>
</reference>
<keyword evidence="2" id="KW-1185">Reference proteome</keyword>
<evidence type="ECO:0000313" key="2">
    <source>
        <dbReference type="Proteomes" id="UP000595140"/>
    </source>
</evidence>
<dbReference type="EMBL" id="OOIL02001823">
    <property type="protein sequence ID" value="VFQ78703.1"/>
    <property type="molecule type" value="Genomic_DNA"/>
</dbReference>
<sequence length="295" mass="32811">MVSILDKIIVTMDDALNKLLGVLKNIFYGRVEFHDGVCIAYDHVDEILKTFHLFRHLLDLSDSDSELYAFNVEISCSIQDLVRGTPMALSDIPLELKSFKIRMMNAIRNLLGIPIAPPDLFPTTTLHNPTSTDVERTIGDSVRVPAVDAGGVSVEAGKVSRSLVLGYGTSEFHQFLHTFFHKYDINGERHGNHRLPQNTNRTQCGDGNDKYRGLSKEMVQELERFLQKQSQFMGLLISGAMSGTKRILRSTGNETEKTKKLVGTLSLENGKGGGSYQSTVHVLQHSTQQSSICQD</sequence>
<evidence type="ECO:0000313" key="1">
    <source>
        <dbReference type="EMBL" id="VFQ78703.1"/>
    </source>
</evidence>
<dbReference type="AlphaFoldDB" id="A0A484LQH3"/>
<dbReference type="Proteomes" id="UP000595140">
    <property type="component" value="Unassembled WGS sequence"/>
</dbReference>
<gene>
    <name evidence="1" type="ORF">CCAM_LOCUS20479</name>
</gene>
<accession>A0A484LQH3</accession>
<name>A0A484LQH3_9ASTE</name>
<organism evidence="1 2">
    <name type="scientific">Cuscuta campestris</name>
    <dbReference type="NCBI Taxonomy" id="132261"/>
    <lineage>
        <taxon>Eukaryota</taxon>
        <taxon>Viridiplantae</taxon>
        <taxon>Streptophyta</taxon>
        <taxon>Embryophyta</taxon>
        <taxon>Tracheophyta</taxon>
        <taxon>Spermatophyta</taxon>
        <taxon>Magnoliopsida</taxon>
        <taxon>eudicotyledons</taxon>
        <taxon>Gunneridae</taxon>
        <taxon>Pentapetalae</taxon>
        <taxon>asterids</taxon>
        <taxon>lamiids</taxon>
        <taxon>Solanales</taxon>
        <taxon>Convolvulaceae</taxon>
        <taxon>Cuscuteae</taxon>
        <taxon>Cuscuta</taxon>
        <taxon>Cuscuta subgen. Grammica</taxon>
        <taxon>Cuscuta sect. Cleistogrammica</taxon>
    </lineage>
</organism>
<protein>
    <submittedName>
        <fullName evidence="1">Uncharacterized protein</fullName>
    </submittedName>
</protein>
<proteinExistence type="predicted"/>